<keyword evidence="2" id="KW-0472">Membrane</keyword>
<proteinExistence type="predicted"/>
<sequence>MAKVVKDGAATCLHLYHSRRKLQEVSPVNHAPVAAVTSESLYGAVILLGSSACFLLFYIVRLAYLFHTDEFWDDAGQFITLHLILYMAAASVLITASRLLQFANVVGAINSRWGTTNLKRCLPHLLFLLAVTNLVLFSNNKMVLIICLNLFTILACGFLMAWAGERVQRFLANSALSGSYFGLRTVLIAEKIIRFKSDIKVNTSAVVVLAALIYVLDRSTPSSVWWGSTINVSNVLHALTATELYNVMFSFLEPLRQTTHDEVSLYMYQQPPPLKERLLWSMLKCRVRPPFVQRSPPEVQGFSSFIPVPSGQAHRSCPSLEGTNEALGKIEEKGESKLTVMESSQRHTSNRELSGPPVDLGQSEAPRHKERRRGRLPAAAAPISYLSDAPSLPKAVELQSQISTRTAIQSSPTQND</sequence>
<dbReference type="AlphaFoldDB" id="A0A7S3XXR3"/>
<keyword evidence="2" id="KW-1133">Transmembrane helix</keyword>
<accession>A0A7S3XXR3</accession>
<reference evidence="3" key="1">
    <citation type="submission" date="2021-01" db="EMBL/GenBank/DDBJ databases">
        <authorList>
            <person name="Corre E."/>
            <person name="Pelletier E."/>
            <person name="Niang G."/>
            <person name="Scheremetjew M."/>
            <person name="Finn R."/>
            <person name="Kale V."/>
            <person name="Holt S."/>
            <person name="Cochrane G."/>
            <person name="Meng A."/>
            <person name="Brown T."/>
            <person name="Cohen L."/>
        </authorList>
    </citation>
    <scope>NUCLEOTIDE SEQUENCE</scope>
    <source>
        <strain evidence="3">CCMP3107</strain>
    </source>
</reference>
<feature type="region of interest" description="Disordered" evidence="1">
    <location>
        <begin position="338"/>
        <end position="392"/>
    </location>
</feature>
<feature type="transmembrane region" description="Helical" evidence="2">
    <location>
        <begin position="117"/>
        <end position="136"/>
    </location>
</feature>
<organism evidence="3">
    <name type="scientific">Heterosigma akashiwo</name>
    <name type="common">Chromophytic alga</name>
    <name type="synonym">Heterosigma carterae</name>
    <dbReference type="NCBI Taxonomy" id="2829"/>
    <lineage>
        <taxon>Eukaryota</taxon>
        <taxon>Sar</taxon>
        <taxon>Stramenopiles</taxon>
        <taxon>Ochrophyta</taxon>
        <taxon>Raphidophyceae</taxon>
        <taxon>Chattonellales</taxon>
        <taxon>Chattonellaceae</taxon>
        <taxon>Heterosigma</taxon>
    </lineage>
</organism>
<name>A0A7S3XXR3_HETAK</name>
<keyword evidence="2" id="KW-0812">Transmembrane</keyword>
<feature type="transmembrane region" description="Helical" evidence="2">
    <location>
        <begin position="41"/>
        <end position="66"/>
    </location>
</feature>
<feature type="transmembrane region" description="Helical" evidence="2">
    <location>
        <begin position="143"/>
        <end position="164"/>
    </location>
</feature>
<protein>
    <submittedName>
        <fullName evidence="3">Uncharacterized protein</fullName>
    </submittedName>
</protein>
<evidence type="ECO:0000256" key="1">
    <source>
        <dbReference type="SAM" id="MobiDB-lite"/>
    </source>
</evidence>
<dbReference type="EMBL" id="HBIU01030337">
    <property type="protein sequence ID" value="CAE0635252.1"/>
    <property type="molecule type" value="Transcribed_RNA"/>
</dbReference>
<feature type="transmembrane region" description="Helical" evidence="2">
    <location>
        <begin position="78"/>
        <end position="97"/>
    </location>
</feature>
<gene>
    <name evidence="3" type="ORF">HAKA00212_LOCUS13993</name>
</gene>
<evidence type="ECO:0000313" key="3">
    <source>
        <dbReference type="EMBL" id="CAE0635252.1"/>
    </source>
</evidence>
<evidence type="ECO:0000256" key="2">
    <source>
        <dbReference type="SAM" id="Phobius"/>
    </source>
</evidence>